<proteinExistence type="predicted"/>
<gene>
    <name evidence="2" type="ORF">CN398_05095</name>
</gene>
<dbReference type="EMBL" id="NTUS01000013">
    <property type="protein sequence ID" value="PFB09019.1"/>
    <property type="molecule type" value="Genomic_DNA"/>
</dbReference>
<keyword evidence="1" id="KW-1133">Transmembrane helix</keyword>
<name>A0A9X6VE27_BACTU</name>
<protein>
    <submittedName>
        <fullName evidence="2">Uncharacterized protein</fullName>
    </submittedName>
</protein>
<evidence type="ECO:0000256" key="1">
    <source>
        <dbReference type="SAM" id="Phobius"/>
    </source>
</evidence>
<reference evidence="2 3" key="1">
    <citation type="submission" date="2017-09" db="EMBL/GenBank/DDBJ databases">
        <title>Large-scale bioinformatics analysis of Bacillus genomes uncovers conserved roles of natural products in bacterial physiology.</title>
        <authorList>
            <consortium name="Agbiome Team Llc"/>
            <person name="Bleich R.M."/>
            <person name="Kirk G.J."/>
            <person name="Santa Maria K.C."/>
            <person name="Allen S.E."/>
            <person name="Farag S."/>
            <person name="Shank E.A."/>
            <person name="Bowers A."/>
        </authorList>
    </citation>
    <scope>NUCLEOTIDE SEQUENCE [LARGE SCALE GENOMIC DNA]</scope>
    <source>
        <strain evidence="2 3">AFS015413</strain>
    </source>
</reference>
<dbReference type="AlphaFoldDB" id="A0A9X6VE27"/>
<comment type="caution">
    <text evidence="2">The sequence shown here is derived from an EMBL/GenBank/DDBJ whole genome shotgun (WGS) entry which is preliminary data.</text>
</comment>
<feature type="transmembrane region" description="Helical" evidence="1">
    <location>
        <begin position="64"/>
        <end position="92"/>
    </location>
</feature>
<accession>A0A9X6VE27</accession>
<organism evidence="2 3">
    <name type="scientific">Bacillus thuringiensis</name>
    <dbReference type="NCBI Taxonomy" id="1428"/>
    <lineage>
        <taxon>Bacteria</taxon>
        <taxon>Bacillati</taxon>
        <taxon>Bacillota</taxon>
        <taxon>Bacilli</taxon>
        <taxon>Bacillales</taxon>
        <taxon>Bacillaceae</taxon>
        <taxon>Bacillus</taxon>
        <taxon>Bacillus cereus group</taxon>
    </lineage>
</organism>
<feature type="transmembrane region" description="Helical" evidence="1">
    <location>
        <begin position="20"/>
        <end position="52"/>
    </location>
</feature>
<keyword evidence="1" id="KW-0812">Transmembrane</keyword>
<sequence>MRKSPVATTLKWVTFGVEAFFAIPIVGGTFILSFLWIPLFIALLLHIATIVICKKEEGSIGGNVVGIIASVLGAIPFLGWLLHLMTAIVLLIEGIRMSKSE</sequence>
<evidence type="ECO:0000313" key="3">
    <source>
        <dbReference type="Proteomes" id="UP000220397"/>
    </source>
</evidence>
<dbReference type="RefSeq" id="WP_098368541.1">
    <property type="nucleotide sequence ID" value="NZ_JARSYC010000101.1"/>
</dbReference>
<dbReference type="Proteomes" id="UP000220397">
    <property type="component" value="Unassembled WGS sequence"/>
</dbReference>
<keyword evidence="1" id="KW-0472">Membrane</keyword>
<evidence type="ECO:0000313" key="2">
    <source>
        <dbReference type="EMBL" id="PFB09019.1"/>
    </source>
</evidence>